<name>A0A1N6GZE9_9SPHN</name>
<dbReference type="SUPFAM" id="SSF48695">
    <property type="entry name" value="Multiheme cytochromes"/>
    <property type="match status" value="1"/>
</dbReference>
<organism evidence="2 3">
    <name type="scientific">Parasphingorhabdus marina DSM 22363</name>
    <dbReference type="NCBI Taxonomy" id="1123272"/>
    <lineage>
        <taxon>Bacteria</taxon>
        <taxon>Pseudomonadati</taxon>
        <taxon>Pseudomonadota</taxon>
        <taxon>Alphaproteobacteria</taxon>
        <taxon>Sphingomonadales</taxon>
        <taxon>Sphingomonadaceae</taxon>
        <taxon>Parasphingorhabdus</taxon>
    </lineage>
</organism>
<keyword evidence="3" id="KW-1185">Reference proteome</keyword>
<evidence type="ECO:0000313" key="3">
    <source>
        <dbReference type="Proteomes" id="UP000185192"/>
    </source>
</evidence>
<dbReference type="Pfam" id="PF13435">
    <property type="entry name" value="Cytochrome_C554"/>
    <property type="match status" value="1"/>
</dbReference>
<protein>
    <submittedName>
        <fullName evidence="2">Cytochrome c554 and c-prime</fullName>
    </submittedName>
</protein>
<accession>A0A1N6GZE9</accession>
<proteinExistence type="predicted"/>
<evidence type="ECO:0000259" key="1">
    <source>
        <dbReference type="Pfam" id="PF13435"/>
    </source>
</evidence>
<reference evidence="3" key="1">
    <citation type="submission" date="2016-11" db="EMBL/GenBank/DDBJ databases">
        <authorList>
            <person name="Varghese N."/>
            <person name="Submissions S."/>
        </authorList>
    </citation>
    <scope>NUCLEOTIDE SEQUENCE [LARGE SCALE GENOMIC DNA]</scope>
    <source>
        <strain evidence="3">DSM 22363</strain>
    </source>
</reference>
<dbReference type="STRING" id="1123272.SAMN02745824_3065"/>
<dbReference type="AlphaFoldDB" id="A0A1N6GZE9"/>
<dbReference type="InterPro" id="IPR036280">
    <property type="entry name" value="Multihaem_cyt_sf"/>
</dbReference>
<feature type="domain" description="Cytochrome c-552/4" evidence="1">
    <location>
        <begin position="83"/>
        <end position="155"/>
    </location>
</feature>
<gene>
    <name evidence="2" type="ORF">SAMN02745824_3065</name>
</gene>
<dbReference type="Proteomes" id="UP000185192">
    <property type="component" value="Unassembled WGS sequence"/>
</dbReference>
<evidence type="ECO:0000313" key="2">
    <source>
        <dbReference type="EMBL" id="SIO12951.1"/>
    </source>
</evidence>
<dbReference type="EMBL" id="FSQW01000002">
    <property type="protein sequence ID" value="SIO12951.1"/>
    <property type="molecule type" value="Genomic_DNA"/>
</dbReference>
<dbReference type="InterPro" id="IPR023155">
    <property type="entry name" value="Cyt_c-552/4"/>
</dbReference>
<dbReference type="Gene3D" id="1.10.1130.10">
    <property type="entry name" value="Flavocytochrome C3, Chain A"/>
    <property type="match status" value="1"/>
</dbReference>
<sequence length="473" mass="51345">MQMGIDFYRIRGWTLNRLPALAAGAFCIALAGVALFASTLAAPEPVEAASELPKGTYLGVATCGGTTCHGRQEADGEIVRQDEIMRWQEESTPGGAHSRAFRVLKEPRSIAIAKRLGIKDAASSQQCLGCHATPAARKGPRFQLGDGVGCEACHGASSEWISAHYAVGANHAKNVSLGLTPLENPKVRASNCLDCHFGSAKSGQFVDHRIMAAGHPRISFELDLFSTLQQHHDEDVDYVRRKGRTNSVRFWAVGQSMALERSLNLFSKPALATEGIFPEFYFYDCHSCHRRIYDETTARPTSVNNPGRPIPEGMPPYNDENMIMLSAAIRVAAPDLAGQFDARSKAFHTAMAKGRKPALEAAARLRQTAVTLADRFSRASFGKDQTFRIMETIAGEAISPRFTDYEGSVQAVMAIDTLLNGLVNSGQVSNAAATSLRGQINTAYTAVDDPNSYQPLKFRRALGSAVRTIRALR</sequence>